<dbReference type="EMBL" id="LXQA011373694">
    <property type="protein sequence ID" value="MCI95027.1"/>
    <property type="molecule type" value="Genomic_DNA"/>
</dbReference>
<comment type="caution">
    <text evidence="1">The sequence shown here is derived from an EMBL/GenBank/DDBJ whole genome shotgun (WGS) entry which is preliminary data.</text>
</comment>
<feature type="non-terminal residue" evidence="1">
    <location>
        <position position="1"/>
    </location>
</feature>
<protein>
    <submittedName>
        <fullName evidence="1">Uncharacterized protein</fullName>
    </submittedName>
</protein>
<evidence type="ECO:0000313" key="2">
    <source>
        <dbReference type="Proteomes" id="UP000265520"/>
    </source>
</evidence>
<proteinExistence type="predicted"/>
<name>A0A392W3Z4_9FABA</name>
<organism evidence="1 2">
    <name type="scientific">Trifolium medium</name>
    <dbReference type="NCBI Taxonomy" id="97028"/>
    <lineage>
        <taxon>Eukaryota</taxon>
        <taxon>Viridiplantae</taxon>
        <taxon>Streptophyta</taxon>
        <taxon>Embryophyta</taxon>
        <taxon>Tracheophyta</taxon>
        <taxon>Spermatophyta</taxon>
        <taxon>Magnoliopsida</taxon>
        <taxon>eudicotyledons</taxon>
        <taxon>Gunneridae</taxon>
        <taxon>Pentapetalae</taxon>
        <taxon>rosids</taxon>
        <taxon>fabids</taxon>
        <taxon>Fabales</taxon>
        <taxon>Fabaceae</taxon>
        <taxon>Papilionoideae</taxon>
        <taxon>50 kb inversion clade</taxon>
        <taxon>NPAAA clade</taxon>
        <taxon>Hologalegina</taxon>
        <taxon>IRL clade</taxon>
        <taxon>Trifolieae</taxon>
        <taxon>Trifolium</taxon>
    </lineage>
</organism>
<dbReference type="AlphaFoldDB" id="A0A392W3Z4"/>
<sequence>SLREQSFAAANGSLLVAASSCSEEASDLVRCDSLGGSLQRTCLD</sequence>
<keyword evidence="2" id="KW-1185">Reference proteome</keyword>
<evidence type="ECO:0000313" key="1">
    <source>
        <dbReference type="EMBL" id="MCI95027.1"/>
    </source>
</evidence>
<reference evidence="1 2" key="1">
    <citation type="journal article" date="2018" name="Front. Plant Sci.">
        <title>Red Clover (Trifolium pratense) and Zigzag Clover (T. medium) - A Picture of Genomic Similarities and Differences.</title>
        <authorList>
            <person name="Dluhosova J."/>
            <person name="Istvanek J."/>
            <person name="Nedelnik J."/>
            <person name="Repkova J."/>
        </authorList>
    </citation>
    <scope>NUCLEOTIDE SEQUENCE [LARGE SCALE GENOMIC DNA]</scope>
    <source>
        <strain evidence="2">cv. 10/8</strain>
        <tissue evidence="1">Leaf</tissue>
    </source>
</reference>
<dbReference type="Proteomes" id="UP000265520">
    <property type="component" value="Unassembled WGS sequence"/>
</dbReference>
<accession>A0A392W3Z4</accession>